<evidence type="ECO:0000313" key="3">
    <source>
        <dbReference type="Proteomes" id="UP000799438"/>
    </source>
</evidence>
<keyword evidence="3" id="KW-1185">Reference proteome</keyword>
<dbReference type="GeneID" id="54301606"/>
<reference evidence="2" key="1">
    <citation type="journal article" date="2020" name="Stud. Mycol.">
        <title>101 Dothideomycetes genomes: a test case for predicting lifestyles and emergence of pathogens.</title>
        <authorList>
            <person name="Haridas S."/>
            <person name="Albert R."/>
            <person name="Binder M."/>
            <person name="Bloem J."/>
            <person name="Labutti K."/>
            <person name="Salamov A."/>
            <person name="Andreopoulos B."/>
            <person name="Baker S."/>
            <person name="Barry K."/>
            <person name="Bills G."/>
            <person name="Bluhm B."/>
            <person name="Cannon C."/>
            <person name="Castanera R."/>
            <person name="Culley D."/>
            <person name="Daum C."/>
            <person name="Ezra D."/>
            <person name="Gonzalez J."/>
            <person name="Henrissat B."/>
            <person name="Kuo A."/>
            <person name="Liang C."/>
            <person name="Lipzen A."/>
            <person name="Lutzoni F."/>
            <person name="Magnuson J."/>
            <person name="Mondo S."/>
            <person name="Nolan M."/>
            <person name="Ohm R."/>
            <person name="Pangilinan J."/>
            <person name="Park H.-J."/>
            <person name="Ramirez L."/>
            <person name="Alfaro M."/>
            <person name="Sun H."/>
            <person name="Tritt A."/>
            <person name="Yoshinaga Y."/>
            <person name="Zwiers L.-H."/>
            <person name="Turgeon B."/>
            <person name="Goodwin S."/>
            <person name="Spatafora J."/>
            <person name="Crous P."/>
            <person name="Grigoriev I."/>
        </authorList>
    </citation>
    <scope>NUCLEOTIDE SEQUENCE</scope>
    <source>
        <strain evidence="2">CBS 121167</strain>
    </source>
</reference>
<accession>A0A6A6BG41</accession>
<sequence length="274" mass="30024">MPVWPETWSQCRFHNAKHNPDHHHQQQQQQQQQQQHNEQRRPARSLPAQPAAANANREGKEEARRLEAEEAQYEADMRAAIEASLREVAPAAAAASPTGPSLPATIAGSDSNADDGFSADDIRAAIAASLCTAAAETESLSCGRAAPAPTTTTTITITTSIANADADAEELDLFLNGAYVRGNFFASDNTTAANLASARSSNQARTAGAEALLLSMDVRGGDEGEEGEEEQEERNGWWRRYLRRVAEFDEEMFVLFGTPISWHRTEELLQAYRW</sequence>
<feature type="compositionally biased region" description="Basic and acidic residues" evidence="1">
    <location>
        <begin position="57"/>
        <end position="67"/>
    </location>
</feature>
<dbReference type="EMBL" id="ML995483">
    <property type="protein sequence ID" value="KAF2143036.1"/>
    <property type="molecule type" value="Genomic_DNA"/>
</dbReference>
<dbReference type="RefSeq" id="XP_033398748.1">
    <property type="nucleotide sequence ID" value="XM_033544110.1"/>
</dbReference>
<name>A0A6A6BG41_9PEZI</name>
<proteinExistence type="predicted"/>
<evidence type="ECO:0000256" key="1">
    <source>
        <dbReference type="SAM" id="MobiDB-lite"/>
    </source>
</evidence>
<organism evidence="2 3">
    <name type="scientific">Aplosporella prunicola CBS 121167</name>
    <dbReference type="NCBI Taxonomy" id="1176127"/>
    <lineage>
        <taxon>Eukaryota</taxon>
        <taxon>Fungi</taxon>
        <taxon>Dikarya</taxon>
        <taxon>Ascomycota</taxon>
        <taxon>Pezizomycotina</taxon>
        <taxon>Dothideomycetes</taxon>
        <taxon>Dothideomycetes incertae sedis</taxon>
        <taxon>Botryosphaeriales</taxon>
        <taxon>Aplosporellaceae</taxon>
        <taxon>Aplosporella</taxon>
    </lineage>
</organism>
<evidence type="ECO:0000313" key="2">
    <source>
        <dbReference type="EMBL" id="KAF2143036.1"/>
    </source>
</evidence>
<feature type="compositionally biased region" description="Low complexity" evidence="1">
    <location>
        <begin position="26"/>
        <end position="36"/>
    </location>
</feature>
<gene>
    <name evidence="2" type="ORF">K452DRAFT_317914</name>
</gene>
<dbReference type="AlphaFoldDB" id="A0A6A6BG41"/>
<feature type="region of interest" description="Disordered" evidence="1">
    <location>
        <begin position="14"/>
        <end position="67"/>
    </location>
</feature>
<protein>
    <submittedName>
        <fullName evidence="2">Uncharacterized protein</fullName>
    </submittedName>
</protein>
<dbReference type="Proteomes" id="UP000799438">
    <property type="component" value="Unassembled WGS sequence"/>
</dbReference>